<dbReference type="AlphaFoldDB" id="A0A7C1CTJ6"/>
<proteinExistence type="predicted"/>
<comment type="caution">
    <text evidence="1">The sequence shown here is derived from an EMBL/GenBank/DDBJ whole genome shotgun (WGS) entry which is preliminary data.</text>
</comment>
<gene>
    <name evidence="1" type="ORF">ENN47_05440</name>
</gene>
<evidence type="ECO:0000313" key="1">
    <source>
        <dbReference type="EMBL" id="HDP77617.1"/>
    </source>
</evidence>
<name>A0A7C1CTJ6_9BACT</name>
<organism evidence="1">
    <name type="scientific">Mesotoga infera</name>
    <dbReference type="NCBI Taxonomy" id="1236046"/>
    <lineage>
        <taxon>Bacteria</taxon>
        <taxon>Thermotogati</taxon>
        <taxon>Thermotogota</taxon>
        <taxon>Thermotogae</taxon>
        <taxon>Kosmotogales</taxon>
        <taxon>Kosmotogaceae</taxon>
        <taxon>Mesotoga</taxon>
    </lineage>
</organism>
<accession>A0A7C1CTJ6</accession>
<reference evidence="1" key="1">
    <citation type="journal article" date="2020" name="mSystems">
        <title>Genome- and Community-Level Interaction Insights into Carbon Utilization and Element Cycling Functions of Hydrothermarchaeota in Hydrothermal Sediment.</title>
        <authorList>
            <person name="Zhou Z."/>
            <person name="Liu Y."/>
            <person name="Xu W."/>
            <person name="Pan J."/>
            <person name="Luo Z.H."/>
            <person name="Li M."/>
        </authorList>
    </citation>
    <scope>NUCLEOTIDE SEQUENCE [LARGE SCALE GENOMIC DNA]</scope>
    <source>
        <strain evidence="1">SpSt-1179</strain>
    </source>
</reference>
<sequence length="173" mass="19745">MVYSIRRKDDGSFIAFMRGVRLSKDGNSWYLPRPGEFKDLCELEKRGLIFFEETAEIPDDSTRFSELLGIDLLSLEDAVSYAGFHMERTESTYEIKCKHNHELHCLMESDSTVIVYCPECKTGLLNMISFLDITGAGTEFFQPDLNYDEMWLPLNEDLYGKTVEALSVLISAG</sequence>
<protein>
    <submittedName>
        <fullName evidence="1">Uncharacterized protein</fullName>
    </submittedName>
</protein>
<dbReference type="EMBL" id="DSBT01000150">
    <property type="protein sequence ID" value="HDP77617.1"/>
    <property type="molecule type" value="Genomic_DNA"/>
</dbReference>
<dbReference type="Proteomes" id="UP000886198">
    <property type="component" value="Unassembled WGS sequence"/>
</dbReference>